<dbReference type="Proteomes" id="UP000001823">
    <property type="component" value="Chromosome"/>
</dbReference>
<dbReference type="InterPro" id="IPR000795">
    <property type="entry name" value="T_Tr_GTP-bd_dom"/>
</dbReference>
<dbReference type="InterPro" id="IPR005225">
    <property type="entry name" value="Small_GTP-bd"/>
</dbReference>
<evidence type="ECO:0000256" key="5">
    <source>
        <dbReference type="ARBA" id="ARBA00023251"/>
    </source>
</evidence>
<dbReference type="GeneID" id="93002492"/>
<keyword evidence="2" id="KW-0547">Nucleotide-binding</keyword>
<dbReference type="eggNOG" id="COG0480">
    <property type="taxonomic scope" value="Bacteria"/>
</dbReference>
<keyword evidence="8" id="KW-1185">Reference proteome</keyword>
<dbReference type="Gene3D" id="3.40.50.300">
    <property type="entry name" value="P-loop containing nucleotide triphosphate hydrolases"/>
    <property type="match status" value="1"/>
</dbReference>
<dbReference type="Pfam" id="PF22042">
    <property type="entry name" value="EF-G_D2"/>
    <property type="match status" value="1"/>
</dbReference>
<dbReference type="Pfam" id="PF03764">
    <property type="entry name" value="EFG_IV"/>
    <property type="match status" value="1"/>
</dbReference>
<dbReference type="Gene3D" id="2.40.30.10">
    <property type="entry name" value="Translation factors"/>
    <property type="match status" value="1"/>
</dbReference>
<dbReference type="SUPFAM" id="SSF54980">
    <property type="entry name" value="EF-G C-terminal domain-like"/>
    <property type="match status" value="2"/>
</dbReference>
<dbReference type="SMART" id="SM00889">
    <property type="entry name" value="EFG_IV"/>
    <property type="match status" value="1"/>
</dbReference>
<dbReference type="Gene3D" id="3.30.70.870">
    <property type="entry name" value="Elongation Factor G (Translational Gtpase), domain 3"/>
    <property type="match status" value="1"/>
</dbReference>
<dbReference type="Gene3D" id="3.30.70.240">
    <property type="match status" value="1"/>
</dbReference>
<dbReference type="SUPFAM" id="SSF52540">
    <property type="entry name" value="P-loop containing nucleoside triphosphate hydrolases"/>
    <property type="match status" value="1"/>
</dbReference>
<evidence type="ECO:0000259" key="6">
    <source>
        <dbReference type="PROSITE" id="PS51722"/>
    </source>
</evidence>
<dbReference type="CDD" id="cd03711">
    <property type="entry name" value="Tet_C"/>
    <property type="match status" value="1"/>
</dbReference>
<dbReference type="NCBIfam" id="TIGR00231">
    <property type="entry name" value="small_GTP"/>
    <property type="match status" value="1"/>
</dbReference>
<dbReference type="InterPro" id="IPR009000">
    <property type="entry name" value="Transl_B-barrel_sf"/>
</dbReference>
<dbReference type="HOGENOM" id="CLU_002794_5_1_9"/>
<evidence type="ECO:0000313" key="8">
    <source>
        <dbReference type="Proteomes" id="UP000001823"/>
    </source>
</evidence>
<dbReference type="InterPro" id="IPR005517">
    <property type="entry name" value="Transl_elong_EFG/EF2_IV"/>
</dbReference>
<dbReference type="Pfam" id="PF00679">
    <property type="entry name" value="EFG_C"/>
    <property type="match status" value="1"/>
</dbReference>
<dbReference type="GO" id="GO:0032790">
    <property type="term" value="P:ribosome disassembly"/>
    <property type="evidence" value="ECO:0007669"/>
    <property type="project" value="TreeGrafter"/>
</dbReference>
<dbReference type="InterPro" id="IPR000640">
    <property type="entry name" value="EFG_V-like"/>
</dbReference>
<comment type="function">
    <text evidence="1">Abolishes the inhibitory effect of tetracyclin on protein synthesis by a non-covalent modification of the ribosomes.</text>
</comment>
<keyword evidence="5" id="KW-0046">Antibiotic resistance</keyword>
<proteinExistence type="predicted"/>
<keyword evidence="4" id="KW-0342">GTP-binding</keyword>
<reference evidence="7 8" key="1">
    <citation type="journal article" date="2006" name="Genome Res.">
        <title>Skewed genomic variability in strains of the toxigenic bacterial pathogen, Clostridium perfringens.</title>
        <authorList>
            <person name="Myers G.S."/>
            <person name="Rasko D.A."/>
            <person name="Cheung J.K."/>
            <person name="Ravel J."/>
            <person name="Seshadri R."/>
            <person name="Deboy R.T."/>
            <person name="Ren Q."/>
            <person name="Varga J."/>
            <person name="Awad M.M."/>
            <person name="Brinkac L.M."/>
            <person name="Daugherty S.C."/>
            <person name="Haft D.H."/>
            <person name="Dodson R.J."/>
            <person name="Madupu R."/>
            <person name="Nelson W.C."/>
            <person name="Rosovitz M.J."/>
            <person name="Sullivan S.A."/>
            <person name="Khouri H."/>
            <person name="Dimitrov G.I."/>
            <person name="Watkins K.L."/>
            <person name="Mulligan S."/>
            <person name="Benton J."/>
            <person name="Radune D."/>
            <person name="Fisher D.J."/>
            <person name="Atkins H.S."/>
            <person name="Hiscox T."/>
            <person name="Jost B.H."/>
            <person name="Billington S.J."/>
            <person name="Songer J.G."/>
            <person name="McClane B.A."/>
            <person name="Titball R.W."/>
            <person name="Rood J.I."/>
            <person name="Melville S.B."/>
            <person name="Paulsen I.T."/>
        </authorList>
    </citation>
    <scope>NUCLEOTIDE SEQUENCE [LARGE SCALE GENOMIC DNA]</scope>
    <source>
        <strain evidence="8">ATCC 13124 / DSM 756 / JCM 1290 / NCIMB 6125 / NCTC 8237 / S 107 / Type A</strain>
    </source>
</reference>
<dbReference type="RefSeq" id="WP_011590618.1">
    <property type="nucleotide sequence ID" value="NC_008261.1"/>
</dbReference>
<gene>
    <name evidence="7" type="ordered locus">CPF_1233</name>
</gene>
<evidence type="ECO:0000256" key="2">
    <source>
        <dbReference type="ARBA" id="ARBA00022741"/>
    </source>
</evidence>
<evidence type="ECO:0000256" key="4">
    <source>
        <dbReference type="ARBA" id="ARBA00023134"/>
    </source>
</evidence>
<name>A0A0H2YTN5_CLOP1</name>
<organism evidence="7 8">
    <name type="scientific">Clostridium perfringens (strain ATCC 13124 / DSM 756 / JCM 1290 / NCIMB 6125 / NCTC 8237 / Type A)</name>
    <dbReference type="NCBI Taxonomy" id="195103"/>
    <lineage>
        <taxon>Bacteria</taxon>
        <taxon>Bacillati</taxon>
        <taxon>Bacillota</taxon>
        <taxon>Clostridia</taxon>
        <taxon>Eubacteriales</taxon>
        <taxon>Clostridiaceae</taxon>
        <taxon>Clostridium</taxon>
    </lineage>
</organism>
<dbReference type="GO" id="GO:0003924">
    <property type="term" value="F:GTPase activity"/>
    <property type="evidence" value="ECO:0007669"/>
    <property type="project" value="InterPro"/>
</dbReference>
<dbReference type="GO" id="GO:0005525">
    <property type="term" value="F:GTP binding"/>
    <property type="evidence" value="ECO:0007669"/>
    <property type="project" value="UniProtKB-KW"/>
</dbReference>
<dbReference type="CDD" id="cd04168">
    <property type="entry name" value="TetM_like"/>
    <property type="match status" value="1"/>
</dbReference>
<dbReference type="AlphaFoldDB" id="A0A0H2YTN5"/>
<dbReference type="InterPro" id="IPR053905">
    <property type="entry name" value="EF-G-like_DII"/>
</dbReference>
<evidence type="ECO:0000256" key="3">
    <source>
        <dbReference type="ARBA" id="ARBA00022917"/>
    </source>
</evidence>
<dbReference type="PRINTS" id="PR00315">
    <property type="entry name" value="ELONGATNFCT"/>
</dbReference>
<dbReference type="SUPFAM" id="SSF50447">
    <property type="entry name" value="Translation proteins"/>
    <property type="match status" value="1"/>
</dbReference>
<dbReference type="EMBL" id="CP000246">
    <property type="protein sequence ID" value="ABG84445.1"/>
    <property type="molecule type" value="Genomic_DNA"/>
</dbReference>
<dbReference type="InterPro" id="IPR027417">
    <property type="entry name" value="P-loop_NTPase"/>
</dbReference>
<dbReference type="GO" id="GO:0046677">
    <property type="term" value="P:response to antibiotic"/>
    <property type="evidence" value="ECO:0007669"/>
    <property type="project" value="UniProtKB-KW"/>
</dbReference>
<dbReference type="PANTHER" id="PTHR43261:SF1">
    <property type="entry name" value="RIBOSOME-RELEASING FACTOR 2, MITOCHONDRIAL"/>
    <property type="match status" value="1"/>
</dbReference>
<dbReference type="CDD" id="cd01684">
    <property type="entry name" value="Tet_like_IV"/>
    <property type="match status" value="1"/>
</dbReference>
<evidence type="ECO:0000313" key="7">
    <source>
        <dbReference type="EMBL" id="ABG84445.1"/>
    </source>
</evidence>
<dbReference type="InterPro" id="IPR035650">
    <property type="entry name" value="Tet_C"/>
</dbReference>
<dbReference type="PANTHER" id="PTHR43261">
    <property type="entry name" value="TRANSLATION ELONGATION FACTOR G-RELATED"/>
    <property type="match status" value="1"/>
</dbReference>
<dbReference type="Gene3D" id="3.30.230.10">
    <property type="match status" value="1"/>
</dbReference>
<dbReference type="PROSITE" id="PS51722">
    <property type="entry name" value="G_TR_2"/>
    <property type="match status" value="1"/>
</dbReference>
<dbReference type="PaxDb" id="195103-CPF_1233"/>
<evidence type="ECO:0000256" key="1">
    <source>
        <dbReference type="ARBA" id="ARBA00003987"/>
    </source>
</evidence>
<dbReference type="SMART" id="SM00838">
    <property type="entry name" value="EFG_C"/>
    <property type="match status" value="1"/>
</dbReference>
<accession>A0A0H2YTN5</accession>
<feature type="domain" description="Tr-type G" evidence="6">
    <location>
        <begin position="1"/>
        <end position="229"/>
    </location>
</feature>
<dbReference type="CDD" id="cd03690">
    <property type="entry name" value="Tet_II"/>
    <property type="match status" value="1"/>
</dbReference>
<dbReference type="InterPro" id="IPR020568">
    <property type="entry name" value="Ribosomal_Su5_D2-typ_SF"/>
</dbReference>
<dbReference type="GO" id="GO:0006412">
    <property type="term" value="P:translation"/>
    <property type="evidence" value="ECO:0007669"/>
    <property type="project" value="UniProtKB-KW"/>
</dbReference>
<dbReference type="SUPFAM" id="SSF54211">
    <property type="entry name" value="Ribosomal protein S5 domain 2-like"/>
    <property type="match status" value="1"/>
</dbReference>
<dbReference type="STRING" id="195103.CPF_1233"/>
<sequence length="646" mass="73877">MKKTIGILAHVDGGKTTFSEQLLYHTKSIRNRGRVDHKNSYLDNNEIERDRGITIYSEVGKFSIENQEYYLIDTPGHIDFSPEMERAISVLDYAILIISAVEGVQGHSETIWELLNKYKVPTFIFINKIDREGAEVNKAINEMKHKLSEDIIFFSSKLEEGTIEEVVESDEDLLNLYLEGNLSEEELLNKIPSMIKELKIFPCLCGSALLDEGIEDFIRWFHNLSFTNYEEREDSFRGRVFKVRHDEKGNRLTFIKALSGTLRTKEELTYLKEGKESLEKVNEVRIYNGSKYELVNEVRAGDIFAVVGVKGLESGDGIAIENIDSYDMIPTLKSKVVYREGLNPKEVLSWFKILESEESTLSVSWDERLKEIHVNIMGKVQLEVLKEVMKNRFNEEIEFGTPEILYKETLNEEVIGYGHFEPLGHYSEVHLKIEPGERNSGVVFENKCHADDLTPGNQNLIRTHIFECEHKGILTGSPITDLKITLLTGRAHNKHTSGGDFREATKRALRQGLESGENKLLEPYYKFKIDVDLNLIGRVMNDIQRMNGEFKDPIIDGERATIEGKGPVSTFTNYGMEFQSFTKGKGGLSLKFHGYDLCHNEEEIIEKRAYDRNADIDYTSTSIFCSKGQAYLVKGEEAKEHMHCLV</sequence>
<dbReference type="KEGG" id="cpf:CPF_1233"/>
<keyword evidence="3" id="KW-0648">Protein biosynthesis</keyword>
<dbReference type="InterPro" id="IPR035647">
    <property type="entry name" value="EFG_III/V"/>
</dbReference>
<dbReference type="InterPro" id="IPR014721">
    <property type="entry name" value="Ribsml_uS5_D2-typ_fold_subgr"/>
</dbReference>
<protein>
    <submittedName>
        <fullName evidence="7">Tetracycline resistance protein</fullName>
    </submittedName>
</protein>
<dbReference type="PRINTS" id="PR01037">
    <property type="entry name" value="TCRTETOQM"/>
</dbReference>
<dbReference type="Pfam" id="PF00009">
    <property type="entry name" value="GTP_EFTU"/>
    <property type="match status" value="1"/>
</dbReference>